<dbReference type="EnsemblPlants" id="AES96932">
    <property type="protein sequence ID" value="AES96932"/>
    <property type="gene ID" value="MTR_5g043280"/>
</dbReference>
<evidence type="ECO:0000313" key="4">
    <source>
        <dbReference type="Proteomes" id="UP000002051"/>
    </source>
</evidence>
<reference evidence="3" key="3">
    <citation type="submission" date="2015-04" db="UniProtKB">
        <authorList>
            <consortium name="EnsemblPlants"/>
        </authorList>
    </citation>
    <scope>IDENTIFICATION</scope>
    <source>
        <strain evidence="3">cv. Jemalong A17</strain>
    </source>
</reference>
<dbReference type="PaxDb" id="3880-AES96932"/>
<dbReference type="EMBL" id="PSQE01000005">
    <property type="protein sequence ID" value="RHN55491.1"/>
    <property type="molecule type" value="Genomic_DNA"/>
</dbReference>
<reference evidence="2" key="5">
    <citation type="journal article" date="2018" name="Nat. Plants">
        <title>Whole-genome landscape of Medicago truncatula symbiotic genes.</title>
        <authorList>
            <person name="Pecrix Y."/>
            <person name="Gamas P."/>
            <person name="Carrere S."/>
        </authorList>
    </citation>
    <scope>NUCLEOTIDE SEQUENCE</scope>
    <source>
        <tissue evidence="2">Leaves</tissue>
    </source>
</reference>
<dbReference type="Proteomes" id="UP000265566">
    <property type="component" value="Chromosome 5"/>
</dbReference>
<evidence type="ECO:0000313" key="2">
    <source>
        <dbReference type="EMBL" id="RHN55491.1"/>
    </source>
</evidence>
<evidence type="ECO:0000313" key="1">
    <source>
        <dbReference type="EMBL" id="AES96932.1"/>
    </source>
</evidence>
<reference evidence="1 4" key="2">
    <citation type="journal article" date="2014" name="BMC Genomics">
        <title>An improved genome release (version Mt4.0) for the model legume Medicago truncatula.</title>
        <authorList>
            <person name="Tang H."/>
            <person name="Krishnakumar V."/>
            <person name="Bidwell S."/>
            <person name="Rosen B."/>
            <person name="Chan A."/>
            <person name="Zhou S."/>
            <person name="Gentzbittel L."/>
            <person name="Childs K.L."/>
            <person name="Yandell M."/>
            <person name="Gundlach H."/>
            <person name="Mayer K.F."/>
            <person name="Schwartz D.C."/>
            <person name="Town C.D."/>
        </authorList>
    </citation>
    <scope>GENOME REANNOTATION</scope>
    <source>
        <strain evidence="3 4">cv. Jemalong A17</strain>
    </source>
</reference>
<reference evidence="1 4" key="1">
    <citation type="journal article" date="2011" name="Nature">
        <title>The Medicago genome provides insight into the evolution of rhizobial symbioses.</title>
        <authorList>
            <person name="Young N.D."/>
            <person name="Debelle F."/>
            <person name="Oldroyd G.E."/>
            <person name="Geurts R."/>
            <person name="Cannon S.B."/>
            <person name="Udvardi M.K."/>
            <person name="Benedito V.A."/>
            <person name="Mayer K.F."/>
            <person name="Gouzy J."/>
            <person name="Schoof H."/>
            <person name="Van de Peer Y."/>
            <person name="Proost S."/>
            <person name="Cook D.R."/>
            <person name="Meyers B.C."/>
            <person name="Spannagl M."/>
            <person name="Cheung F."/>
            <person name="De Mita S."/>
            <person name="Krishnakumar V."/>
            <person name="Gundlach H."/>
            <person name="Zhou S."/>
            <person name="Mudge J."/>
            <person name="Bharti A.K."/>
            <person name="Murray J.D."/>
            <person name="Naoumkina M.A."/>
            <person name="Rosen B."/>
            <person name="Silverstein K.A."/>
            <person name="Tang H."/>
            <person name="Rombauts S."/>
            <person name="Zhao P.X."/>
            <person name="Zhou P."/>
            <person name="Barbe V."/>
            <person name="Bardou P."/>
            <person name="Bechner M."/>
            <person name="Bellec A."/>
            <person name="Berger A."/>
            <person name="Berges H."/>
            <person name="Bidwell S."/>
            <person name="Bisseling T."/>
            <person name="Choisne N."/>
            <person name="Couloux A."/>
            <person name="Denny R."/>
            <person name="Deshpande S."/>
            <person name="Dai X."/>
            <person name="Doyle J.J."/>
            <person name="Dudez A.M."/>
            <person name="Farmer A.D."/>
            <person name="Fouteau S."/>
            <person name="Franken C."/>
            <person name="Gibelin C."/>
            <person name="Gish J."/>
            <person name="Goldstein S."/>
            <person name="Gonzalez A.J."/>
            <person name="Green P.J."/>
            <person name="Hallab A."/>
            <person name="Hartog M."/>
            <person name="Hua A."/>
            <person name="Humphray S.J."/>
            <person name="Jeong D.H."/>
            <person name="Jing Y."/>
            <person name="Jocker A."/>
            <person name="Kenton S.M."/>
            <person name="Kim D.J."/>
            <person name="Klee K."/>
            <person name="Lai H."/>
            <person name="Lang C."/>
            <person name="Lin S."/>
            <person name="Macmil S.L."/>
            <person name="Magdelenat G."/>
            <person name="Matthews L."/>
            <person name="McCorrison J."/>
            <person name="Monaghan E.L."/>
            <person name="Mun J.H."/>
            <person name="Najar F.Z."/>
            <person name="Nicholson C."/>
            <person name="Noirot C."/>
            <person name="O'Bleness M."/>
            <person name="Paule C.R."/>
            <person name="Poulain J."/>
            <person name="Prion F."/>
            <person name="Qin B."/>
            <person name="Qu C."/>
            <person name="Retzel E.F."/>
            <person name="Riddle C."/>
            <person name="Sallet E."/>
            <person name="Samain S."/>
            <person name="Samson N."/>
            <person name="Sanders I."/>
            <person name="Saurat O."/>
            <person name="Scarpelli C."/>
            <person name="Schiex T."/>
            <person name="Segurens B."/>
            <person name="Severin A.J."/>
            <person name="Sherrier D.J."/>
            <person name="Shi R."/>
            <person name="Sims S."/>
            <person name="Singer S.R."/>
            <person name="Sinharoy S."/>
            <person name="Sterck L."/>
            <person name="Viollet A."/>
            <person name="Wang B.B."/>
            <person name="Wang K."/>
            <person name="Wang M."/>
            <person name="Wang X."/>
            <person name="Warfsmann J."/>
            <person name="Weissenbach J."/>
            <person name="White D.D."/>
            <person name="White J.D."/>
            <person name="Wiley G.B."/>
            <person name="Wincker P."/>
            <person name="Xing Y."/>
            <person name="Yang L."/>
            <person name="Yao Z."/>
            <person name="Ying F."/>
            <person name="Zhai J."/>
            <person name="Zhou L."/>
            <person name="Zuber A."/>
            <person name="Denarie J."/>
            <person name="Dixon R.A."/>
            <person name="May G.D."/>
            <person name="Schwartz D.C."/>
            <person name="Rogers J."/>
            <person name="Quetier F."/>
            <person name="Town C.D."/>
            <person name="Roe B.A."/>
        </authorList>
    </citation>
    <scope>NUCLEOTIDE SEQUENCE [LARGE SCALE GENOMIC DNA]</scope>
    <source>
        <strain evidence="1">A17</strain>
        <strain evidence="3 4">cv. Jemalong A17</strain>
    </source>
</reference>
<dbReference type="Gramene" id="rna30679">
    <property type="protein sequence ID" value="RHN55491.1"/>
    <property type="gene ID" value="gene30679"/>
</dbReference>
<sequence length="78" mass="8682">MDPYHVDSIIIRSNLVIIESHGRYPWNGGSGKTTFALEMIHFSSPSSGVGQKKLDRTSIVKIMWCSCGVLFYSVLYVG</sequence>
<proteinExistence type="predicted"/>
<organism evidence="1 4">
    <name type="scientific">Medicago truncatula</name>
    <name type="common">Barrel medic</name>
    <name type="synonym">Medicago tribuloides</name>
    <dbReference type="NCBI Taxonomy" id="3880"/>
    <lineage>
        <taxon>Eukaryota</taxon>
        <taxon>Viridiplantae</taxon>
        <taxon>Streptophyta</taxon>
        <taxon>Embryophyta</taxon>
        <taxon>Tracheophyta</taxon>
        <taxon>Spermatophyta</taxon>
        <taxon>Magnoliopsida</taxon>
        <taxon>eudicotyledons</taxon>
        <taxon>Gunneridae</taxon>
        <taxon>Pentapetalae</taxon>
        <taxon>rosids</taxon>
        <taxon>fabids</taxon>
        <taxon>Fabales</taxon>
        <taxon>Fabaceae</taxon>
        <taxon>Papilionoideae</taxon>
        <taxon>50 kb inversion clade</taxon>
        <taxon>NPAAA clade</taxon>
        <taxon>Hologalegina</taxon>
        <taxon>IRL clade</taxon>
        <taxon>Trifolieae</taxon>
        <taxon>Medicago</taxon>
    </lineage>
</organism>
<dbReference type="AlphaFoldDB" id="G7JWR0"/>
<name>G7JWR0_MEDTR</name>
<protein>
    <submittedName>
        <fullName evidence="1 3">Uncharacterized protein</fullName>
    </submittedName>
</protein>
<dbReference type="HOGENOM" id="CLU_2625711_0_0_1"/>
<evidence type="ECO:0000313" key="3">
    <source>
        <dbReference type="EnsemblPlants" id="AES96932"/>
    </source>
</evidence>
<reference evidence="5" key="4">
    <citation type="journal article" date="2018" name="Nat. Plants">
        <title>Whole-genome landscape of Medicago truncatula symbiotic genes.</title>
        <authorList>
            <person name="Pecrix Y."/>
            <person name="Staton S.E."/>
            <person name="Sallet E."/>
            <person name="Lelandais-Briere C."/>
            <person name="Moreau S."/>
            <person name="Carrere S."/>
            <person name="Blein T."/>
            <person name="Jardinaud M.F."/>
            <person name="Latrasse D."/>
            <person name="Zouine M."/>
            <person name="Zahm M."/>
            <person name="Kreplak J."/>
            <person name="Mayjonade B."/>
            <person name="Satge C."/>
            <person name="Perez M."/>
            <person name="Cauet S."/>
            <person name="Marande W."/>
            <person name="Chantry-Darmon C."/>
            <person name="Lopez-Roques C."/>
            <person name="Bouchez O."/>
            <person name="Berard A."/>
            <person name="Debelle F."/>
            <person name="Munos S."/>
            <person name="Bendahmane A."/>
            <person name="Berges H."/>
            <person name="Niebel A."/>
            <person name="Buitink J."/>
            <person name="Frugier F."/>
            <person name="Benhamed M."/>
            <person name="Crespi M."/>
            <person name="Gouzy J."/>
            <person name="Gamas P."/>
        </authorList>
    </citation>
    <scope>NUCLEOTIDE SEQUENCE [LARGE SCALE GENOMIC DNA]</scope>
    <source>
        <strain evidence="5">cv. Jemalong A17</strain>
    </source>
</reference>
<dbReference type="EMBL" id="CM001221">
    <property type="protein sequence ID" value="AES96932.1"/>
    <property type="molecule type" value="Genomic_DNA"/>
</dbReference>
<gene>
    <name evidence="1" type="ordered locus">MTR_5g043280</name>
    <name evidence="2" type="ORF">MtrunA17_Chr5g0418371</name>
</gene>
<accession>G7JWR0</accession>
<keyword evidence="4" id="KW-1185">Reference proteome</keyword>
<evidence type="ECO:0000313" key="5">
    <source>
        <dbReference type="Proteomes" id="UP000265566"/>
    </source>
</evidence>
<dbReference type="Proteomes" id="UP000002051">
    <property type="component" value="Chromosome 5"/>
</dbReference>